<keyword evidence="8" id="KW-0805">Transcription regulation</keyword>
<evidence type="ECO:0000256" key="13">
    <source>
        <dbReference type="SAM" id="MobiDB-lite"/>
    </source>
</evidence>
<feature type="compositionally biased region" description="Low complexity" evidence="13">
    <location>
        <begin position="364"/>
        <end position="376"/>
    </location>
</feature>
<dbReference type="GO" id="GO:0006357">
    <property type="term" value="P:regulation of transcription by RNA polymerase II"/>
    <property type="evidence" value="ECO:0007669"/>
    <property type="project" value="TreeGrafter"/>
</dbReference>
<dbReference type="EMBL" id="GECZ01030623">
    <property type="protein sequence ID" value="JAS39146.1"/>
    <property type="molecule type" value="Transcribed_RNA"/>
</dbReference>
<dbReference type="InterPro" id="IPR036236">
    <property type="entry name" value="Znf_C2H2_sf"/>
</dbReference>
<evidence type="ECO:0000313" key="15">
    <source>
        <dbReference type="EMBL" id="JAS39052.1"/>
    </source>
</evidence>
<evidence type="ECO:0000313" key="16">
    <source>
        <dbReference type="EMBL" id="JAS39146.1"/>
    </source>
</evidence>
<accession>A0A1B6EMP8</accession>
<organism evidence="16">
    <name type="scientific">Cuerna arida</name>
    <dbReference type="NCBI Taxonomy" id="1464854"/>
    <lineage>
        <taxon>Eukaryota</taxon>
        <taxon>Metazoa</taxon>
        <taxon>Ecdysozoa</taxon>
        <taxon>Arthropoda</taxon>
        <taxon>Hexapoda</taxon>
        <taxon>Insecta</taxon>
        <taxon>Pterygota</taxon>
        <taxon>Neoptera</taxon>
        <taxon>Paraneoptera</taxon>
        <taxon>Hemiptera</taxon>
        <taxon>Auchenorrhyncha</taxon>
        <taxon>Membracoidea</taxon>
        <taxon>Cicadellidae</taxon>
        <taxon>Cicadellinae</taxon>
        <taxon>Proconiini</taxon>
        <taxon>Cuerna</taxon>
    </lineage>
</organism>
<reference evidence="16" key="1">
    <citation type="submission" date="2015-11" db="EMBL/GenBank/DDBJ databases">
        <title>De novo transcriptome assembly of four potential Pierce s Disease insect vectors from Arizona vineyards.</title>
        <authorList>
            <person name="Tassone E.E."/>
        </authorList>
    </citation>
    <scope>NUCLEOTIDE SEQUENCE</scope>
</reference>
<dbReference type="GO" id="GO:0006325">
    <property type="term" value="P:chromatin organization"/>
    <property type="evidence" value="ECO:0007669"/>
    <property type="project" value="UniProtKB-KW"/>
</dbReference>
<evidence type="ECO:0000256" key="8">
    <source>
        <dbReference type="ARBA" id="ARBA00023015"/>
    </source>
</evidence>
<dbReference type="Pfam" id="PF26014">
    <property type="entry name" value="SH3_AEBP2_C"/>
    <property type="match status" value="1"/>
</dbReference>
<dbReference type="Gene3D" id="3.30.160.60">
    <property type="entry name" value="Classic Zinc Finger"/>
    <property type="match status" value="2"/>
</dbReference>
<dbReference type="PANTHER" id="PTHR46541:SF1">
    <property type="entry name" value="ZINC FINGER PROTEIN AEBP2"/>
    <property type="match status" value="1"/>
</dbReference>
<dbReference type="GO" id="GO:0008270">
    <property type="term" value="F:zinc ion binding"/>
    <property type="evidence" value="ECO:0007669"/>
    <property type="project" value="UniProtKB-KW"/>
</dbReference>
<name>A0A1B6EMP8_9HEMI</name>
<feature type="region of interest" description="Disordered" evidence="13">
    <location>
        <begin position="123"/>
        <end position="181"/>
    </location>
</feature>
<evidence type="ECO:0000256" key="11">
    <source>
        <dbReference type="ARBA" id="ARBA00037930"/>
    </source>
</evidence>
<keyword evidence="3" id="KW-0479">Metal-binding</keyword>
<dbReference type="SUPFAM" id="SSF57667">
    <property type="entry name" value="beta-beta-alpha zinc fingers"/>
    <property type="match status" value="2"/>
</dbReference>
<keyword evidence="6" id="KW-0862">Zinc</keyword>
<evidence type="ECO:0000256" key="7">
    <source>
        <dbReference type="ARBA" id="ARBA00022853"/>
    </source>
</evidence>
<evidence type="ECO:0000313" key="17">
    <source>
        <dbReference type="EMBL" id="JAS55029.1"/>
    </source>
</evidence>
<gene>
    <name evidence="16" type="ORF">g.23779</name>
    <name evidence="17" type="ORF">g.23784</name>
    <name evidence="15" type="ORF">g.23787</name>
</gene>
<evidence type="ECO:0000256" key="12">
    <source>
        <dbReference type="PROSITE-ProRule" id="PRU00042"/>
    </source>
</evidence>
<evidence type="ECO:0000256" key="6">
    <source>
        <dbReference type="ARBA" id="ARBA00022833"/>
    </source>
</evidence>
<dbReference type="PROSITE" id="PS50157">
    <property type="entry name" value="ZINC_FINGER_C2H2_2"/>
    <property type="match status" value="2"/>
</dbReference>
<dbReference type="PROSITE" id="PS00028">
    <property type="entry name" value="ZINC_FINGER_C2H2_1"/>
    <property type="match status" value="2"/>
</dbReference>
<dbReference type="GO" id="GO:0035098">
    <property type="term" value="C:ESC/E(Z) complex"/>
    <property type="evidence" value="ECO:0007669"/>
    <property type="project" value="TreeGrafter"/>
</dbReference>
<evidence type="ECO:0000256" key="3">
    <source>
        <dbReference type="ARBA" id="ARBA00022723"/>
    </source>
</evidence>
<protein>
    <recommendedName>
        <fullName evidence="14">C2H2-type domain-containing protein</fullName>
    </recommendedName>
</protein>
<dbReference type="EMBL" id="GECZ01030717">
    <property type="protein sequence ID" value="JAS39052.1"/>
    <property type="molecule type" value="Transcribed_RNA"/>
</dbReference>
<proteinExistence type="inferred from homology"/>
<evidence type="ECO:0000256" key="1">
    <source>
        <dbReference type="ARBA" id="ARBA00004123"/>
    </source>
</evidence>
<evidence type="ECO:0000256" key="2">
    <source>
        <dbReference type="ARBA" id="ARBA00022491"/>
    </source>
</evidence>
<keyword evidence="5 12" id="KW-0863">Zinc-finger</keyword>
<keyword evidence="4" id="KW-0677">Repeat</keyword>
<evidence type="ECO:0000256" key="4">
    <source>
        <dbReference type="ARBA" id="ARBA00022737"/>
    </source>
</evidence>
<keyword evidence="7" id="KW-0156">Chromatin regulator</keyword>
<dbReference type="AlphaFoldDB" id="A0A1B6EMP8"/>
<feature type="non-terminal residue" evidence="16">
    <location>
        <position position="1"/>
    </location>
</feature>
<dbReference type="EMBL" id="GECZ01014740">
    <property type="protein sequence ID" value="JAS55029.1"/>
    <property type="molecule type" value="Transcribed_RNA"/>
</dbReference>
<keyword evidence="10" id="KW-0539">Nucleus</keyword>
<evidence type="ECO:0000256" key="9">
    <source>
        <dbReference type="ARBA" id="ARBA00023163"/>
    </source>
</evidence>
<dbReference type="SMART" id="SM00355">
    <property type="entry name" value="ZnF_C2H2"/>
    <property type="match status" value="3"/>
</dbReference>
<sequence>PLVERSSVCEDVLVNGNDILLGSASEDSSNTIDSVKSGFFVLSESDALCSNFQLNGVKLGSCSGLDGRVMGSDTEEFTAALKSIGEENGHNCRKKRCADRYDSSESSDSGVATLSCTDCSGSSSGTSDITEPGSPFSTSSHSESDPETCSPGKMPPTQSTDTTAWPWSAEERDRGPPHTPRYFLTTSATKRVNNNTLEDCVRSKCCKVSLQQGKITEYFKAQLKPQKKCDTKIQISNCEVTHKKLAVHISGTVVPVATKLPLVFQQQKTTLKSELANMVTDNSVVTKVNRVTAPPLLLRKSLNSSHELSPVPVTPVFRKPTSVLKCSSLPCAPEVSVLVPKPKTPSVDSAQHTACSTPNPPSPSNTTTSPLSVSTSEHCSDKPSLPSPILRTPSVIRFPARNGWKGHFLSDIVCRWSECEEYFSTTSALLEHLQAKHVNTQSLSETFVCLWNGCKVYDRASCSRSWLERHVLSHGGNKPFRCIVDGCGQRFSSQIMLERHVNQHFNQTENSNSSGTSSKRNLESTPNKLFRRNGKKLRYRRQPFSARMFDYIDTGIMEGVQHSLLTVAKRQALGQLDSCSSKSLTLHSKIIGRRTAEDGTTNVLLRWFPLNIMNDEWVPQAEVRQTQQVPWKQCQDLYHPPLFRQRSTHHQRKQSATR</sequence>
<dbReference type="InterPro" id="IPR013087">
    <property type="entry name" value="Znf_C2H2_type"/>
</dbReference>
<comment type="subcellular location">
    <subcellularLocation>
        <location evidence="1">Nucleus</location>
    </subcellularLocation>
</comment>
<feature type="compositionally biased region" description="Polar residues" evidence="13">
    <location>
        <begin position="156"/>
        <end position="165"/>
    </location>
</feature>
<feature type="region of interest" description="Disordered" evidence="13">
    <location>
        <begin position="342"/>
        <end position="386"/>
    </location>
</feature>
<dbReference type="PANTHER" id="PTHR46541">
    <property type="entry name" value="ZINC FINGER PROTEIN AEBP2"/>
    <property type="match status" value="1"/>
</dbReference>
<feature type="domain" description="C2H2-type" evidence="14">
    <location>
        <begin position="412"/>
        <end position="442"/>
    </location>
</feature>
<evidence type="ECO:0000256" key="10">
    <source>
        <dbReference type="ARBA" id="ARBA00023242"/>
    </source>
</evidence>
<feature type="compositionally biased region" description="Polar residues" evidence="13">
    <location>
        <begin position="346"/>
        <end position="355"/>
    </location>
</feature>
<evidence type="ECO:0000259" key="14">
    <source>
        <dbReference type="PROSITE" id="PS50157"/>
    </source>
</evidence>
<keyword evidence="2" id="KW-0678">Repressor</keyword>
<dbReference type="InterPro" id="IPR052130">
    <property type="entry name" value="AEBP2/jing_C2H2-ZnF"/>
</dbReference>
<evidence type="ECO:0000256" key="5">
    <source>
        <dbReference type="ARBA" id="ARBA00022771"/>
    </source>
</evidence>
<keyword evidence="9" id="KW-0804">Transcription</keyword>
<dbReference type="InterPro" id="IPR059034">
    <property type="entry name" value="SH3_AEBP2_C"/>
</dbReference>
<feature type="domain" description="C2H2-type" evidence="14">
    <location>
        <begin position="480"/>
        <end position="509"/>
    </location>
</feature>
<feature type="region of interest" description="Disordered" evidence="13">
    <location>
        <begin position="506"/>
        <end position="527"/>
    </location>
</feature>
<comment type="similarity">
    <text evidence="11">Belongs to the AEBP2/jing C2H2-type zinc-finger family.</text>
</comment>